<proteinExistence type="predicted"/>
<reference evidence="1 2" key="1">
    <citation type="submission" date="2021-03" db="EMBL/GenBank/DDBJ databases">
        <authorList>
            <person name="Kim M.K."/>
        </authorList>
    </citation>
    <scope>NUCLEOTIDE SEQUENCE [LARGE SCALE GENOMIC DNA]</scope>
    <source>
        <strain evidence="1 2">BT507</strain>
    </source>
</reference>
<protein>
    <submittedName>
        <fullName evidence="1">Uncharacterized protein</fullName>
    </submittedName>
</protein>
<name>A0ABS3TH31_9BACT</name>
<evidence type="ECO:0000313" key="2">
    <source>
        <dbReference type="Proteomes" id="UP000670527"/>
    </source>
</evidence>
<sequence>MAKAFDNAGLVPSAALQAFQRDYAGLVLYAGLTPIYFSLVHAKVHHRWLRPPVTRYEPDYWEPDADTPVRHFRCAATDYQADFTLDENGGYYEGFQRQASSFDGIVEDCAVWAEVWAAGYRQQWVHMLEEVEHMLPTAMLCEVLQVAAYPAFPEDLIFWGRNETWLIRQSPDSITLFAREPFDPSLVSHYQHLLHLDPKPRSRKG</sequence>
<dbReference type="RefSeq" id="WP_208308302.1">
    <property type="nucleotide sequence ID" value="NZ_JAGETX010000009.1"/>
</dbReference>
<organism evidence="1 2">
    <name type="scientific">Hymenobacter defluvii</name>
    <dbReference type="NCBI Taxonomy" id="2054411"/>
    <lineage>
        <taxon>Bacteria</taxon>
        <taxon>Pseudomonadati</taxon>
        <taxon>Bacteroidota</taxon>
        <taxon>Cytophagia</taxon>
        <taxon>Cytophagales</taxon>
        <taxon>Hymenobacteraceae</taxon>
        <taxon>Hymenobacter</taxon>
    </lineage>
</organism>
<comment type="caution">
    <text evidence="1">The sequence shown here is derived from an EMBL/GenBank/DDBJ whole genome shotgun (WGS) entry which is preliminary data.</text>
</comment>
<accession>A0ABS3TH31</accession>
<evidence type="ECO:0000313" key="1">
    <source>
        <dbReference type="EMBL" id="MBO3272025.1"/>
    </source>
</evidence>
<dbReference type="EMBL" id="JAGETX010000009">
    <property type="protein sequence ID" value="MBO3272025.1"/>
    <property type="molecule type" value="Genomic_DNA"/>
</dbReference>
<gene>
    <name evidence="1" type="ORF">J4D97_15300</name>
</gene>
<dbReference type="Proteomes" id="UP000670527">
    <property type="component" value="Unassembled WGS sequence"/>
</dbReference>
<keyword evidence="2" id="KW-1185">Reference proteome</keyword>